<name>A0ABN0GEG7_9BURK</name>
<evidence type="ECO:0000313" key="4">
    <source>
        <dbReference type="EMBL" id="EIP90414.1"/>
    </source>
</evidence>
<keyword evidence="5" id="KW-1185">Reference proteome</keyword>
<dbReference type="Gene3D" id="3.40.250.10">
    <property type="entry name" value="Rhodanese-like domain"/>
    <property type="match status" value="1"/>
</dbReference>
<dbReference type="PANTHER" id="PTHR43268:SF3">
    <property type="entry name" value="RHODANESE-LIKE DOMAIN-CONTAINING PROTEIN 7-RELATED"/>
    <property type="match status" value="1"/>
</dbReference>
<comment type="catalytic activity">
    <reaction evidence="1">
        <text>uridine(34) in tRNA + AH2 + O2 = 5-hydroxyuridine(34) in tRNA + A + H2O</text>
        <dbReference type="Rhea" id="RHEA:64224"/>
        <dbReference type="Rhea" id="RHEA-COMP:11727"/>
        <dbReference type="Rhea" id="RHEA-COMP:13381"/>
        <dbReference type="ChEBI" id="CHEBI:13193"/>
        <dbReference type="ChEBI" id="CHEBI:15377"/>
        <dbReference type="ChEBI" id="CHEBI:15379"/>
        <dbReference type="ChEBI" id="CHEBI:17499"/>
        <dbReference type="ChEBI" id="CHEBI:65315"/>
        <dbReference type="ChEBI" id="CHEBI:136877"/>
    </reaction>
</comment>
<keyword evidence="1" id="KW-0819">tRNA processing</keyword>
<dbReference type="Pfam" id="PF17773">
    <property type="entry name" value="UPF0176_N"/>
    <property type="match status" value="1"/>
</dbReference>
<evidence type="ECO:0000256" key="2">
    <source>
        <dbReference type="SAM" id="MobiDB-lite"/>
    </source>
</evidence>
<gene>
    <name evidence="1" type="primary">trhO</name>
    <name evidence="4" type="ORF">A33K_14004</name>
</gene>
<comment type="function">
    <text evidence="1">Catalyzes oxygen-dependent 5-hydroxyuridine (ho5U) modification at position 34 in tRNAs.</text>
</comment>
<reference evidence="5" key="1">
    <citation type="journal article" date="2012" name="J. Bacteriol.">
        <title>Revised Genome Sequence of Burkholderia thailandensis MSMB43 with Improved Annotation.</title>
        <authorList>
            <person name="Zhuo Y."/>
            <person name="Liu L."/>
            <person name="Wang Q."/>
            <person name="Liu X."/>
            <person name="Ren B."/>
            <person name="Liu M."/>
            <person name="Ni P."/>
            <person name="Cheng Y.Q."/>
            <person name="Zhang L."/>
        </authorList>
    </citation>
    <scope>NUCLEOTIDE SEQUENCE [LARGE SCALE GENOMIC DNA]</scope>
    <source>
        <strain evidence="5">MSMB43</strain>
    </source>
</reference>
<dbReference type="CDD" id="cd01518">
    <property type="entry name" value="RHOD_YceA"/>
    <property type="match status" value="1"/>
</dbReference>
<feature type="domain" description="Rhodanese" evidence="3">
    <location>
        <begin position="173"/>
        <end position="267"/>
    </location>
</feature>
<evidence type="ECO:0000256" key="1">
    <source>
        <dbReference type="HAMAP-Rule" id="MF_00469"/>
    </source>
</evidence>
<dbReference type="PROSITE" id="PS50206">
    <property type="entry name" value="RHODANESE_3"/>
    <property type="match status" value="1"/>
</dbReference>
<dbReference type="NCBIfam" id="NF003703">
    <property type="entry name" value="PRK05320.1"/>
    <property type="match status" value="1"/>
</dbReference>
<dbReference type="Proteomes" id="UP000004682">
    <property type="component" value="Unassembled WGS sequence"/>
</dbReference>
<dbReference type="InterPro" id="IPR036873">
    <property type="entry name" value="Rhodanese-like_dom_sf"/>
</dbReference>
<accession>A0ABN0GEG7</accession>
<dbReference type="InterPro" id="IPR020936">
    <property type="entry name" value="TrhO"/>
</dbReference>
<dbReference type="Pfam" id="PF00581">
    <property type="entry name" value="Rhodanese"/>
    <property type="match status" value="1"/>
</dbReference>
<evidence type="ECO:0000259" key="3">
    <source>
        <dbReference type="PROSITE" id="PS50206"/>
    </source>
</evidence>
<dbReference type="InterPro" id="IPR040503">
    <property type="entry name" value="TRHO_N"/>
</dbReference>
<dbReference type="SMART" id="SM00450">
    <property type="entry name" value="RHOD"/>
    <property type="match status" value="1"/>
</dbReference>
<dbReference type="EC" id="1.14.-.-" evidence="1"/>
<comment type="similarity">
    <text evidence="1">Belongs to the TrhO family.</text>
</comment>
<dbReference type="PANTHER" id="PTHR43268">
    <property type="entry name" value="THIOSULFATE SULFURTRANSFERASE/RHODANESE-LIKE DOMAIN-CONTAINING PROTEIN 2"/>
    <property type="match status" value="1"/>
</dbReference>
<keyword evidence="1" id="KW-0560">Oxidoreductase</keyword>
<feature type="region of interest" description="Disordered" evidence="2">
    <location>
        <begin position="319"/>
        <end position="341"/>
    </location>
</feature>
<dbReference type="InterPro" id="IPR001763">
    <property type="entry name" value="Rhodanese-like_dom"/>
</dbReference>
<protein>
    <recommendedName>
        <fullName evidence="1">tRNA uridine(34) hydroxylase</fullName>
        <ecNumber evidence="1">1.14.-.-</ecNumber>
    </recommendedName>
    <alternativeName>
        <fullName evidence="1">tRNA hydroxylation protein O</fullName>
    </alternativeName>
</protein>
<feature type="compositionally biased region" description="Basic and acidic residues" evidence="2">
    <location>
        <begin position="329"/>
        <end position="341"/>
    </location>
</feature>
<organism evidence="4 5">
    <name type="scientific">Burkholderia humptydooensis MSMB43</name>
    <dbReference type="NCBI Taxonomy" id="441157"/>
    <lineage>
        <taxon>Bacteria</taxon>
        <taxon>Pseudomonadati</taxon>
        <taxon>Pseudomonadota</taxon>
        <taxon>Betaproteobacteria</taxon>
        <taxon>Burkholderiales</taxon>
        <taxon>Burkholderiaceae</taxon>
        <taxon>Burkholderia</taxon>
        <taxon>pseudomallei group</taxon>
    </lineage>
</organism>
<dbReference type="HAMAP" id="MF_00469">
    <property type="entry name" value="TrhO"/>
    <property type="match status" value="1"/>
</dbReference>
<sequence>MRDNTVFPFSPAWRPAAPPRPAAPVSRGLAAGLQPPYRPNLMTTVNLAAYRFVSLDSIEQWRPLIAERCNALGLRGTILLAPEGINLFIAGPLDATGAFVDYLRHDPLFEGKFADLAFKESLSDSQPFRRMLVRLKREIITMKMPAIKPELGRAPSVDARTLKAWLDRGRDDAGRPVVMLDTRNAFEVDVGTFDNALDYRIDKFSQFPSVIEANRADLEGKTVVSFCTGGIRCEKAAIHMKDAGIENVYQLEGGILKYFEEVGGAHYHGDCFVFDYRTALNPQLEPTADVTCFACRAVVPADAQQSPLYVPGKSCPACHHPDNSGNPGERADRPAEPARAH</sequence>
<dbReference type="Gene3D" id="3.30.70.100">
    <property type="match status" value="1"/>
</dbReference>
<proteinExistence type="inferred from homology"/>
<dbReference type="SUPFAM" id="SSF52821">
    <property type="entry name" value="Rhodanese/Cell cycle control phosphatase"/>
    <property type="match status" value="1"/>
</dbReference>
<evidence type="ECO:0000313" key="5">
    <source>
        <dbReference type="Proteomes" id="UP000004682"/>
    </source>
</evidence>
<dbReference type="EMBL" id="JH692061">
    <property type="protein sequence ID" value="EIP90414.1"/>
    <property type="molecule type" value="Genomic_DNA"/>
</dbReference>